<proteinExistence type="inferred from homology"/>
<dbReference type="PANTHER" id="PTHR10963:SF55">
    <property type="entry name" value="GLYCOSIDE HYDROLASE FAMILY 16 PROTEIN"/>
    <property type="match status" value="1"/>
</dbReference>
<organism evidence="4 5">
    <name type="scientific">Methylobacterium oryzae</name>
    <dbReference type="NCBI Taxonomy" id="334852"/>
    <lineage>
        <taxon>Bacteria</taxon>
        <taxon>Pseudomonadati</taxon>
        <taxon>Pseudomonadota</taxon>
        <taxon>Alphaproteobacteria</taxon>
        <taxon>Hyphomicrobiales</taxon>
        <taxon>Methylobacteriaceae</taxon>
        <taxon>Methylobacterium</taxon>
    </lineage>
</organism>
<feature type="region of interest" description="Disordered" evidence="2">
    <location>
        <begin position="254"/>
        <end position="325"/>
    </location>
</feature>
<dbReference type="Pfam" id="PF00722">
    <property type="entry name" value="Glyco_hydro_16"/>
    <property type="match status" value="1"/>
</dbReference>
<sequence>MVDLTGYRLTFDDEFNARSISQNGVGTTYRDIRAEWRYDANSDIGFGRSSFLDSGSGYDPFSVQNGVLTITAAPPGTSSSGYPGSWQSGLISTQGNFSQTYGYFEIRADFSNNPDAWDAFWLLPNQQSPQSSSTNGHQELDVVEHYGNNDPGVYSTIHTTDPQPAGTTWQQTRQVYSEMPNPNGYHTYGVNWQADRISFYVDGQPVGSQATPSDLHSPMFLLANLAVQSTATTGSRFSSSIDYIRVYSNDPNAAAVPQDRVSSPDGRDPGLYGATAAARSGAGVTGASSGSTGPASGANESNGSTRAPSGTAQSPAPPDNAPCYCTGTSIRTDRGDVAVEQLAVGDRVVTAGGLRRPIRWIGRRTYPGLSALPSVRPVRIRAGALHEGVPARDLLVSPDHAVWLDGLFVAAGHLVNGTSITRGEPVRDLTYWHVELDGHDLLMAEGVPAESFLPAPGIRGLFDSPDTGVTAMAPPPYAPRTELGPELAALRRRLIRRAGASSAPGHPGAVRAWLDRCALRADGALRVAGWAHDAAQPEAPVCLDIVVDGTIVAVTVAAEYRADIAAAGVGDGRHGFDLGVQAALAPGVPHVVEVRRSADETVICAMATDAAGVWRPLLAA</sequence>
<comment type="similarity">
    <text evidence="1">Belongs to the glycosyl hydrolase 16 family.</text>
</comment>
<protein>
    <submittedName>
        <fullName evidence="4">Endo-1,3-1,4-beta-glycanase</fullName>
    </submittedName>
</protein>
<dbReference type="Pfam" id="PF13403">
    <property type="entry name" value="Hint_2"/>
    <property type="match status" value="1"/>
</dbReference>
<dbReference type="CDD" id="cd08023">
    <property type="entry name" value="GH16_laminarinase_like"/>
    <property type="match status" value="1"/>
</dbReference>
<accession>A0ABU7TQA7</accession>
<feature type="compositionally biased region" description="Low complexity" evidence="2">
    <location>
        <begin position="273"/>
        <end position="298"/>
    </location>
</feature>
<keyword evidence="5" id="KW-1185">Reference proteome</keyword>
<evidence type="ECO:0000256" key="1">
    <source>
        <dbReference type="ARBA" id="ARBA00006865"/>
    </source>
</evidence>
<evidence type="ECO:0000256" key="2">
    <source>
        <dbReference type="SAM" id="MobiDB-lite"/>
    </source>
</evidence>
<dbReference type="InterPro" id="IPR000757">
    <property type="entry name" value="Beta-glucanase-like"/>
</dbReference>
<feature type="compositionally biased region" description="Polar residues" evidence="2">
    <location>
        <begin position="299"/>
        <end position="314"/>
    </location>
</feature>
<name>A0ABU7TQA7_9HYPH</name>
<dbReference type="InterPro" id="IPR013320">
    <property type="entry name" value="ConA-like_dom_sf"/>
</dbReference>
<feature type="domain" description="GH16" evidence="3">
    <location>
        <begin position="2"/>
        <end position="252"/>
    </location>
</feature>
<reference evidence="4 5" key="1">
    <citation type="journal article" date="2012" name="Genet. Mol. Biol.">
        <title>Analysis of 16S rRNA and mxaF genes revealing insights into Methylobacterium niche-specific plant association.</title>
        <authorList>
            <person name="Dourado M.N."/>
            <person name="Andreote F.D."/>
            <person name="Dini-Andreote F."/>
            <person name="Conti R."/>
            <person name="Araujo J.M."/>
            <person name="Araujo W.L."/>
        </authorList>
    </citation>
    <scope>NUCLEOTIDE SEQUENCE [LARGE SCALE GENOMIC DNA]</scope>
    <source>
        <strain evidence="4 5">TC3-10</strain>
    </source>
</reference>
<dbReference type="InterPro" id="IPR050546">
    <property type="entry name" value="Glycosyl_Hydrlase_16"/>
</dbReference>
<dbReference type="Proteomes" id="UP001355206">
    <property type="component" value="Unassembled WGS sequence"/>
</dbReference>
<dbReference type="PROSITE" id="PS51762">
    <property type="entry name" value="GH16_2"/>
    <property type="match status" value="1"/>
</dbReference>
<dbReference type="Gene3D" id="2.60.120.200">
    <property type="match status" value="1"/>
</dbReference>
<dbReference type="SUPFAM" id="SSF49899">
    <property type="entry name" value="Concanavalin A-like lectins/glucanases"/>
    <property type="match status" value="1"/>
</dbReference>
<dbReference type="PANTHER" id="PTHR10963">
    <property type="entry name" value="GLYCOSYL HYDROLASE-RELATED"/>
    <property type="match status" value="1"/>
</dbReference>
<dbReference type="InterPro" id="IPR036844">
    <property type="entry name" value="Hint_dom_sf"/>
</dbReference>
<dbReference type="SUPFAM" id="SSF51294">
    <property type="entry name" value="Hedgehog/intein (Hint) domain"/>
    <property type="match status" value="1"/>
</dbReference>
<evidence type="ECO:0000259" key="3">
    <source>
        <dbReference type="PROSITE" id="PS51762"/>
    </source>
</evidence>
<dbReference type="EMBL" id="MLCA01000006">
    <property type="protein sequence ID" value="MEE7491522.1"/>
    <property type="molecule type" value="Genomic_DNA"/>
</dbReference>
<dbReference type="InterPro" id="IPR028992">
    <property type="entry name" value="Hedgehog/Intein_dom"/>
</dbReference>
<gene>
    <name evidence="4" type="ORF">MOTC310_14045</name>
</gene>
<comment type="caution">
    <text evidence="4">The sequence shown here is derived from an EMBL/GenBank/DDBJ whole genome shotgun (WGS) entry which is preliminary data.</text>
</comment>
<dbReference type="RefSeq" id="WP_331302199.1">
    <property type="nucleotide sequence ID" value="NZ_MLCA01000006.1"/>
</dbReference>
<evidence type="ECO:0000313" key="4">
    <source>
        <dbReference type="EMBL" id="MEE7491522.1"/>
    </source>
</evidence>
<evidence type="ECO:0000313" key="5">
    <source>
        <dbReference type="Proteomes" id="UP001355206"/>
    </source>
</evidence>